<proteinExistence type="predicted"/>
<sequence length="255" mass="29534">MERPSLTYGLIIILILLIMGLFRIESDYQTIYLIAILTTGGVFAFLKRSIAFIILISEVIITGFLLTYEAYQAKLTSIGQLPLVFNHLIFAAIVTVLWIIFFLLKRDSLRLSQMREKISKLERLEEQINVFTKNEFMEKAKVIWTGLKRRNERGRVIFISINPSFQHTEKALVKTIGNTLMTTVRGNFDLVGRYDANTFIVLLQNTDEQGKEIVLTRFKKLLEDYVDSSDQIFTVFDEELTDEFFENELYSGEAQ</sequence>
<evidence type="ECO:0000256" key="2">
    <source>
        <dbReference type="SAM" id="Phobius"/>
    </source>
</evidence>
<comment type="caution">
    <text evidence="3">The sequence shown here is derived from an EMBL/GenBank/DDBJ whole genome shotgun (WGS) entry which is preliminary data.</text>
</comment>
<feature type="transmembrane region" description="Helical" evidence="2">
    <location>
        <begin position="30"/>
        <end position="46"/>
    </location>
</feature>
<dbReference type="InterPro" id="IPR029787">
    <property type="entry name" value="Nucleotide_cyclase"/>
</dbReference>
<feature type="transmembrane region" description="Helical" evidence="2">
    <location>
        <begin position="51"/>
        <end position="71"/>
    </location>
</feature>
<keyword evidence="2" id="KW-0472">Membrane</keyword>
<keyword evidence="1" id="KW-0175">Coiled coil</keyword>
<evidence type="ECO:0000256" key="1">
    <source>
        <dbReference type="SAM" id="Coils"/>
    </source>
</evidence>
<keyword evidence="2" id="KW-1133">Transmembrane helix</keyword>
<dbReference type="InterPro" id="IPR043128">
    <property type="entry name" value="Rev_trsase/Diguanyl_cyclase"/>
</dbReference>
<gene>
    <name evidence="3" type="ORF">ABID56_001342</name>
</gene>
<keyword evidence="4" id="KW-1185">Reference proteome</keyword>
<evidence type="ECO:0008006" key="5">
    <source>
        <dbReference type="Google" id="ProtNLM"/>
    </source>
</evidence>
<dbReference type="SUPFAM" id="SSF55073">
    <property type="entry name" value="Nucleotide cyclase"/>
    <property type="match status" value="1"/>
</dbReference>
<accession>A0ABV2KUK8</accession>
<evidence type="ECO:0000313" key="4">
    <source>
        <dbReference type="Proteomes" id="UP001549167"/>
    </source>
</evidence>
<name>A0ABV2KUK8_9BACI</name>
<evidence type="ECO:0000313" key="3">
    <source>
        <dbReference type="EMBL" id="MET3683251.1"/>
    </source>
</evidence>
<organism evidence="3 4">
    <name type="scientific">Alkalibacillus flavidus</name>
    <dbReference type="NCBI Taxonomy" id="546021"/>
    <lineage>
        <taxon>Bacteria</taxon>
        <taxon>Bacillati</taxon>
        <taxon>Bacillota</taxon>
        <taxon>Bacilli</taxon>
        <taxon>Bacillales</taxon>
        <taxon>Bacillaceae</taxon>
        <taxon>Alkalibacillus</taxon>
    </lineage>
</organism>
<feature type="transmembrane region" description="Helical" evidence="2">
    <location>
        <begin position="7"/>
        <end position="24"/>
    </location>
</feature>
<dbReference type="Gene3D" id="3.30.70.270">
    <property type="match status" value="1"/>
</dbReference>
<dbReference type="RefSeq" id="WP_354219830.1">
    <property type="nucleotide sequence ID" value="NZ_JBEPMX010000005.1"/>
</dbReference>
<feature type="transmembrane region" description="Helical" evidence="2">
    <location>
        <begin position="83"/>
        <end position="104"/>
    </location>
</feature>
<dbReference type="Proteomes" id="UP001549167">
    <property type="component" value="Unassembled WGS sequence"/>
</dbReference>
<reference evidence="3 4" key="1">
    <citation type="submission" date="2024-06" db="EMBL/GenBank/DDBJ databases">
        <title>Genomic Encyclopedia of Type Strains, Phase IV (KMG-IV): sequencing the most valuable type-strain genomes for metagenomic binning, comparative biology and taxonomic classification.</title>
        <authorList>
            <person name="Goeker M."/>
        </authorList>
    </citation>
    <scope>NUCLEOTIDE SEQUENCE [LARGE SCALE GENOMIC DNA]</scope>
    <source>
        <strain evidence="3 4">DSM 23520</strain>
    </source>
</reference>
<dbReference type="EMBL" id="JBEPMX010000005">
    <property type="protein sequence ID" value="MET3683251.1"/>
    <property type="molecule type" value="Genomic_DNA"/>
</dbReference>
<keyword evidence="2" id="KW-0812">Transmembrane</keyword>
<protein>
    <recommendedName>
        <fullName evidence="5">Diguanylate cyclase</fullName>
    </recommendedName>
</protein>
<feature type="coiled-coil region" evidence="1">
    <location>
        <begin position="104"/>
        <end position="134"/>
    </location>
</feature>